<feature type="transmembrane region" description="Helical" evidence="6">
    <location>
        <begin position="426"/>
        <end position="446"/>
    </location>
</feature>
<dbReference type="Gene3D" id="1.20.1250.20">
    <property type="entry name" value="MFS general substrate transporter like domains"/>
    <property type="match status" value="2"/>
</dbReference>
<evidence type="ECO:0000259" key="7">
    <source>
        <dbReference type="PROSITE" id="PS50850"/>
    </source>
</evidence>
<protein>
    <submittedName>
        <fullName evidence="8">DHA1 family inner membrane transport protein</fullName>
    </submittedName>
</protein>
<keyword evidence="2" id="KW-1003">Cell membrane</keyword>
<dbReference type="GO" id="GO:0022857">
    <property type="term" value="F:transmembrane transporter activity"/>
    <property type="evidence" value="ECO:0007669"/>
    <property type="project" value="InterPro"/>
</dbReference>
<feature type="transmembrane region" description="Helical" evidence="6">
    <location>
        <begin position="229"/>
        <end position="249"/>
    </location>
</feature>
<proteinExistence type="predicted"/>
<evidence type="ECO:0000256" key="5">
    <source>
        <dbReference type="ARBA" id="ARBA00023136"/>
    </source>
</evidence>
<feature type="transmembrane region" description="Helical" evidence="6">
    <location>
        <begin position="169"/>
        <end position="190"/>
    </location>
</feature>
<gene>
    <name evidence="8" type="ORF">HNR23_004618</name>
</gene>
<dbReference type="CDD" id="cd17324">
    <property type="entry name" value="MFS_NepI_like"/>
    <property type="match status" value="1"/>
</dbReference>
<keyword evidence="5 6" id="KW-0472">Membrane</keyword>
<feature type="transmembrane region" description="Helical" evidence="6">
    <location>
        <begin position="304"/>
        <end position="324"/>
    </location>
</feature>
<dbReference type="RefSeq" id="WP_343070682.1">
    <property type="nucleotide sequence ID" value="NZ_JACHDS010000001.1"/>
</dbReference>
<keyword evidence="3 6" id="KW-0812">Transmembrane</keyword>
<comment type="caution">
    <text evidence="8">The sequence shown here is derived from an EMBL/GenBank/DDBJ whole genome shotgun (WGS) entry which is preliminary data.</text>
</comment>
<evidence type="ECO:0000256" key="2">
    <source>
        <dbReference type="ARBA" id="ARBA00022475"/>
    </source>
</evidence>
<reference evidence="8 9" key="1">
    <citation type="submission" date="2020-08" db="EMBL/GenBank/DDBJ databases">
        <title>Sequencing the genomes of 1000 actinobacteria strains.</title>
        <authorList>
            <person name="Klenk H.-P."/>
        </authorList>
    </citation>
    <scope>NUCLEOTIDE SEQUENCE [LARGE SCALE GENOMIC DNA]</scope>
    <source>
        <strain evidence="8 9">DSM 46659</strain>
    </source>
</reference>
<organism evidence="8 9">
    <name type="scientific">Nocardiopsis mwathae</name>
    <dbReference type="NCBI Taxonomy" id="1472723"/>
    <lineage>
        <taxon>Bacteria</taxon>
        <taxon>Bacillati</taxon>
        <taxon>Actinomycetota</taxon>
        <taxon>Actinomycetes</taxon>
        <taxon>Streptosporangiales</taxon>
        <taxon>Nocardiopsidaceae</taxon>
        <taxon>Nocardiopsis</taxon>
    </lineage>
</organism>
<dbReference type="PROSITE" id="PS50850">
    <property type="entry name" value="MFS"/>
    <property type="match status" value="1"/>
</dbReference>
<dbReference type="EMBL" id="JACHDS010000001">
    <property type="protein sequence ID" value="MBB6174558.1"/>
    <property type="molecule type" value="Genomic_DNA"/>
</dbReference>
<keyword evidence="4 6" id="KW-1133">Transmembrane helix</keyword>
<feature type="transmembrane region" description="Helical" evidence="6">
    <location>
        <begin position="270"/>
        <end position="292"/>
    </location>
</feature>
<dbReference type="GO" id="GO:0005886">
    <property type="term" value="C:plasma membrane"/>
    <property type="evidence" value="ECO:0007669"/>
    <property type="project" value="UniProtKB-SubCell"/>
</dbReference>
<feature type="transmembrane region" description="Helical" evidence="6">
    <location>
        <begin position="197"/>
        <end position="217"/>
    </location>
</feature>
<dbReference type="AlphaFoldDB" id="A0A7X0D7K5"/>
<evidence type="ECO:0000256" key="4">
    <source>
        <dbReference type="ARBA" id="ARBA00022989"/>
    </source>
</evidence>
<dbReference type="SUPFAM" id="SSF103473">
    <property type="entry name" value="MFS general substrate transporter"/>
    <property type="match status" value="1"/>
</dbReference>
<feature type="transmembrane region" description="Helical" evidence="6">
    <location>
        <begin position="360"/>
        <end position="378"/>
    </location>
</feature>
<evidence type="ECO:0000256" key="1">
    <source>
        <dbReference type="ARBA" id="ARBA00004651"/>
    </source>
</evidence>
<dbReference type="PANTHER" id="PTHR43124:SF3">
    <property type="entry name" value="CHLORAMPHENICOL EFFLUX PUMP RV0191"/>
    <property type="match status" value="1"/>
</dbReference>
<keyword evidence="9" id="KW-1185">Reference proteome</keyword>
<dbReference type="PANTHER" id="PTHR43124">
    <property type="entry name" value="PURINE EFFLUX PUMP PBUE"/>
    <property type="match status" value="1"/>
</dbReference>
<dbReference type="Proteomes" id="UP000546642">
    <property type="component" value="Unassembled WGS sequence"/>
</dbReference>
<feature type="transmembrane region" description="Helical" evidence="6">
    <location>
        <begin position="139"/>
        <end position="157"/>
    </location>
</feature>
<accession>A0A7X0D7K5</accession>
<feature type="transmembrane region" description="Helical" evidence="6">
    <location>
        <begin position="399"/>
        <end position="420"/>
    </location>
</feature>
<dbReference type="Pfam" id="PF07690">
    <property type="entry name" value="MFS_1"/>
    <property type="match status" value="1"/>
</dbReference>
<feature type="transmembrane region" description="Helical" evidence="6">
    <location>
        <begin position="72"/>
        <end position="95"/>
    </location>
</feature>
<evidence type="ECO:0000313" key="9">
    <source>
        <dbReference type="Proteomes" id="UP000546642"/>
    </source>
</evidence>
<dbReference type="InterPro" id="IPR020846">
    <property type="entry name" value="MFS_dom"/>
</dbReference>
<feature type="transmembrane region" description="Helical" evidence="6">
    <location>
        <begin position="115"/>
        <end position="132"/>
    </location>
</feature>
<evidence type="ECO:0000256" key="6">
    <source>
        <dbReference type="SAM" id="Phobius"/>
    </source>
</evidence>
<dbReference type="InterPro" id="IPR011701">
    <property type="entry name" value="MFS"/>
</dbReference>
<evidence type="ECO:0000256" key="3">
    <source>
        <dbReference type="ARBA" id="ARBA00022692"/>
    </source>
</evidence>
<comment type="subcellular location">
    <subcellularLocation>
        <location evidence="1">Cell membrane</location>
        <topology evidence="1">Multi-pass membrane protein</topology>
    </subcellularLocation>
</comment>
<evidence type="ECO:0000313" key="8">
    <source>
        <dbReference type="EMBL" id="MBB6174558.1"/>
    </source>
</evidence>
<feature type="transmembrane region" description="Helical" evidence="6">
    <location>
        <begin position="336"/>
        <end position="354"/>
    </location>
</feature>
<dbReference type="InterPro" id="IPR050189">
    <property type="entry name" value="MFS_Efflux_Transporters"/>
</dbReference>
<sequence>MANSRGERQGSRVRSGMHGHCHRKAGLIGKPGLPIVVFFGIVPGQRIVDSGFMSNGRLKSTPPSRGESRWPAALIALALGAFAIGTTEVVIAGLLPEISVEFGISIPTAGSLVSGYALGMVVGAPLLAALGTRVPRKSMLVGLMVVFVVSSVISALAPDYTVLMVGRVLSALVGGAYVGIGAVAAADVVTEDRKARAVAIMFMGLSIANVVGVPGGTALGQTLGWRSTFWAVGILGVIVLLGVLKLVPFSPVAEGANLRSELAVFKRGRLWLAYGATALGWAPALAVVTYIAPMLTDVSGFSDSAVPMVLVLFGVGMVIGTPIAGRLADRALMPTLYGVLITVSASSVLLLFAVHNKFTAVAVFIVFGAAVAAVIPPVQAKVMATAEGAPNLASASNISAFNIGNAVGPFLGGMTISAGFGYTSPIGVAALLGGGALIFALLCGVADARHRSRVTAVAATSQPAADQQIEVRH</sequence>
<dbReference type="InterPro" id="IPR036259">
    <property type="entry name" value="MFS_trans_sf"/>
</dbReference>
<feature type="domain" description="Major facilitator superfamily (MFS) profile" evidence="7">
    <location>
        <begin position="73"/>
        <end position="451"/>
    </location>
</feature>
<name>A0A7X0D7K5_9ACTN</name>